<evidence type="ECO:0000313" key="3">
    <source>
        <dbReference type="Proteomes" id="UP000199134"/>
    </source>
</evidence>
<reference evidence="3" key="1">
    <citation type="submission" date="2016-10" db="EMBL/GenBank/DDBJ databases">
        <authorList>
            <person name="de Groot N.N."/>
        </authorList>
    </citation>
    <scope>NUCLEOTIDE SEQUENCE [LARGE SCALE GENOMIC DNA]</scope>
    <source>
        <strain evidence="3">BP1-145</strain>
    </source>
</reference>
<dbReference type="EMBL" id="FNIW01000010">
    <property type="protein sequence ID" value="SDO11280.1"/>
    <property type="molecule type" value="Genomic_DNA"/>
</dbReference>
<evidence type="ECO:0000256" key="1">
    <source>
        <dbReference type="SAM" id="Phobius"/>
    </source>
</evidence>
<sequence>MKKIIEFLKKVFEWLGDSHRLLHLLLGMVFGLFANTLYCAIYGGAGVAGALEFKDYQWGGKPDWIDFLLTFGGTVLGFLVRILVIKIF</sequence>
<dbReference type="Proteomes" id="UP000199134">
    <property type="component" value="Unassembled WGS sequence"/>
</dbReference>
<dbReference type="AlphaFoldDB" id="A0A1H0GWK6"/>
<keyword evidence="1" id="KW-0812">Transmembrane</keyword>
<gene>
    <name evidence="2" type="ORF">SAMN04487900_11012</name>
</gene>
<keyword evidence="1" id="KW-1133">Transmembrane helix</keyword>
<keyword evidence="1" id="KW-0472">Membrane</keyword>
<proteinExistence type="predicted"/>
<dbReference type="RefSeq" id="WP_091853475.1">
    <property type="nucleotide sequence ID" value="NZ_FNIW01000010.1"/>
</dbReference>
<comment type="caution">
    <text evidence="2">The sequence shown here is derived from an EMBL/GenBank/DDBJ whole genome shotgun (WGS) entry which is preliminary data.</text>
</comment>
<accession>A0A1H0GWK6</accession>
<feature type="transmembrane region" description="Helical" evidence="1">
    <location>
        <begin position="21"/>
        <end position="44"/>
    </location>
</feature>
<feature type="transmembrane region" description="Helical" evidence="1">
    <location>
        <begin position="64"/>
        <end position="84"/>
    </location>
</feature>
<name>A0A1H0GWK6_9BACT</name>
<evidence type="ECO:0000313" key="2">
    <source>
        <dbReference type="EMBL" id="SDO11280.1"/>
    </source>
</evidence>
<organism evidence="2 3">
    <name type="scientific">Prevotella communis</name>
    <dbReference type="NCBI Taxonomy" id="2913614"/>
    <lineage>
        <taxon>Bacteria</taxon>
        <taxon>Pseudomonadati</taxon>
        <taxon>Bacteroidota</taxon>
        <taxon>Bacteroidia</taxon>
        <taxon>Bacteroidales</taxon>
        <taxon>Prevotellaceae</taxon>
        <taxon>Prevotella</taxon>
    </lineage>
</organism>
<protein>
    <submittedName>
        <fullName evidence="2">Uncharacterized protein</fullName>
    </submittedName>
</protein>